<dbReference type="InterPro" id="IPR008220">
    <property type="entry name" value="HAT_MetX-like"/>
</dbReference>
<keyword evidence="2" id="KW-0028">Amino-acid biosynthesis</keyword>
<dbReference type="Gene3D" id="1.10.1740.110">
    <property type="match status" value="1"/>
</dbReference>
<dbReference type="InterPro" id="IPR029058">
    <property type="entry name" value="AB_hydrolase_fold"/>
</dbReference>
<comment type="similarity">
    <text evidence="2">Belongs to the AB hydrolase superfamily. MetX family.</text>
</comment>
<dbReference type="Proteomes" id="UP001209257">
    <property type="component" value="Unassembled WGS sequence"/>
</dbReference>
<protein>
    <recommendedName>
        <fullName evidence="2">Probable acyltransferase</fullName>
        <ecNumber evidence="2">2.3.1.-</ecNumber>
    </recommendedName>
</protein>
<comment type="subunit">
    <text evidence="2">Homodimer.</text>
</comment>
<keyword evidence="2 5" id="KW-0012">Acyltransferase</keyword>
<keyword evidence="2" id="KW-0963">Cytoplasm</keyword>
<keyword evidence="1 2" id="KW-0808">Transferase</keyword>
<evidence type="ECO:0000256" key="2">
    <source>
        <dbReference type="HAMAP-Rule" id="MF_00296"/>
    </source>
</evidence>
<dbReference type="PIRSF" id="PIRSF000443">
    <property type="entry name" value="Homoser_Ac_trans"/>
    <property type="match status" value="1"/>
</dbReference>
<sequence>MLRKLSVVWLLTSVWLVSGCAAAQPAADSAPMLVEKQTFTLPVFTTFGGQKIENVKVGWESYGTLSPAKDNAILITHYFSGTSHAAGRYHPDDAAPGYWDALIGPGKAIDTNKYFVVSADTLVNLNAYDDKVITTGPATINPLTGKPYGLDFPVVTIRDFVNVQKALLESLGITRLHAVVGPSMGSMQALDWAAAYPDWVERVISVIGSGESDAWTTAALEQWTMPIRLDPNWQDGNYTRESAPVAGLAAALALITQHALHPGYFESQGNKLGYQPLEKGPLEDIRTRHTIVDWLFNRAKSRATHMDANHLLYLVRACQLYVAGHQQSLSQGLADVSAKTLFLPASSDLLLMPYLAESAHDTLTDQGVNSELITLHGPLGHLEGVADVQEQASAIQAFLEK</sequence>
<dbReference type="PANTHER" id="PTHR32268:SF11">
    <property type="entry name" value="HOMOSERINE O-ACETYLTRANSFERASE"/>
    <property type="match status" value="1"/>
</dbReference>
<comment type="caution">
    <text evidence="5">The sequence shown here is derived from an EMBL/GenBank/DDBJ whole genome shotgun (WGS) entry which is preliminary data.</text>
</comment>
<dbReference type="RefSeq" id="WP_262994821.1">
    <property type="nucleotide sequence ID" value="NZ_JAOTJC010000008.1"/>
</dbReference>
<reference evidence="6" key="1">
    <citation type="submission" date="2023-07" db="EMBL/GenBank/DDBJ databases">
        <title>Study on multiphase classification of strain Alteromonas salexigens isolated from the Yellow Sea.</title>
        <authorList>
            <person name="Sun L."/>
        </authorList>
    </citation>
    <scope>NUCLEOTIDE SEQUENCE [LARGE SCALE GENOMIC DNA]</scope>
    <source>
        <strain evidence="6">ASW11-19</strain>
    </source>
</reference>
<organism evidence="5 6">
    <name type="scientific">Alteromonas salexigens</name>
    <dbReference type="NCBI Taxonomy" id="2982530"/>
    <lineage>
        <taxon>Bacteria</taxon>
        <taxon>Pseudomonadati</taxon>
        <taxon>Pseudomonadota</taxon>
        <taxon>Gammaproteobacteria</taxon>
        <taxon>Alteromonadales</taxon>
        <taxon>Alteromonadaceae</taxon>
        <taxon>Alteromonas/Salinimonas group</taxon>
        <taxon>Alteromonas</taxon>
    </lineage>
</organism>
<dbReference type="EMBL" id="JAOTJC010000008">
    <property type="protein sequence ID" value="MCU7555315.1"/>
    <property type="molecule type" value="Genomic_DNA"/>
</dbReference>
<accession>A0ABT2VQC0</accession>
<feature type="signal peptide" evidence="3">
    <location>
        <begin position="1"/>
        <end position="23"/>
    </location>
</feature>
<evidence type="ECO:0000259" key="4">
    <source>
        <dbReference type="Pfam" id="PF00561"/>
    </source>
</evidence>
<dbReference type="PROSITE" id="PS51257">
    <property type="entry name" value="PROKAR_LIPOPROTEIN"/>
    <property type="match status" value="1"/>
</dbReference>
<dbReference type="PANTHER" id="PTHR32268">
    <property type="entry name" value="HOMOSERINE O-ACETYLTRANSFERASE"/>
    <property type="match status" value="1"/>
</dbReference>
<dbReference type="HAMAP" id="MF_00296">
    <property type="entry name" value="MetX_acyltransf"/>
    <property type="match status" value="1"/>
</dbReference>
<dbReference type="GO" id="GO:0004414">
    <property type="term" value="F:homoserine O-acetyltransferase activity"/>
    <property type="evidence" value="ECO:0007669"/>
    <property type="project" value="UniProtKB-EC"/>
</dbReference>
<comment type="subcellular location">
    <subcellularLocation>
        <location evidence="2">Cytoplasm</location>
    </subcellularLocation>
</comment>
<name>A0ABT2VQC0_9ALTE</name>
<dbReference type="SUPFAM" id="SSF53474">
    <property type="entry name" value="alpha/beta-Hydrolases"/>
    <property type="match status" value="1"/>
</dbReference>
<keyword evidence="3" id="KW-0732">Signal</keyword>
<keyword evidence="6" id="KW-1185">Reference proteome</keyword>
<comment type="caution">
    <text evidence="2">Lacks conserved residue(s) required for the propagation of feature annotation.</text>
</comment>
<feature type="chain" id="PRO_5046821310" description="Probable acyltransferase" evidence="3">
    <location>
        <begin position="24"/>
        <end position="401"/>
    </location>
</feature>
<dbReference type="InterPro" id="IPR000073">
    <property type="entry name" value="AB_hydrolase_1"/>
</dbReference>
<dbReference type="Gene3D" id="3.40.50.1820">
    <property type="entry name" value="alpha/beta hydrolase"/>
    <property type="match status" value="1"/>
</dbReference>
<feature type="active site" evidence="2">
    <location>
        <position position="348"/>
    </location>
</feature>
<dbReference type="NCBIfam" id="NF005262">
    <property type="entry name" value="PRK06765.1"/>
    <property type="match status" value="1"/>
</dbReference>
<gene>
    <name evidence="5" type="ORF">OCL06_12015</name>
</gene>
<proteinExistence type="inferred from homology"/>
<dbReference type="EC" id="2.3.1.-" evidence="2"/>
<evidence type="ECO:0000256" key="3">
    <source>
        <dbReference type="SAM" id="SignalP"/>
    </source>
</evidence>
<feature type="domain" description="AB hydrolase-1" evidence="4">
    <location>
        <begin position="151"/>
        <end position="247"/>
    </location>
</feature>
<evidence type="ECO:0000256" key="1">
    <source>
        <dbReference type="ARBA" id="ARBA00022679"/>
    </source>
</evidence>
<evidence type="ECO:0000313" key="6">
    <source>
        <dbReference type="Proteomes" id="UP001209257"/>
    </source>
</evidence>
<dbReference type="Pfam" id="PF00561">
    <property type="entry name" value="Abhydrolase_1"/>
    <property type="match status" value="1"/>
</dbReference>
<evidence type="ECO:0000313" key="5">
    <source>
        <dbReference type="EMBL" id="MCU7555315.1"/>
    </source>
</evidence>